<dbReference type="InterPro" id="IPR012347">
    <property type="entry name" value="Ferritin-like"/>
</dbReference>
<evidence type="ECO:0000313" key="2">
    <source>
        <dbReference type="EMBL" id="TVY06891.1"/>
    </source>
</evidence>
<dbReference type="AlphaFoldDB" id="A0A559K441"/>
<feature type="transmembrane region" description="Helical" evidence="1">
    <location>
        <begin position="30"/>
        <end position="49"/>
    </location>
</feature>
<accession>A0A559K441</accession>
<dbReference type="Gene3D" id="1.20.1260.10">
    <property type="match status" value="1"/>
</dbReference>
<dbReference type="EMBL" id="VNJI01000046">
    <property type="protein sequence ID" value="TVY06891.1"/>
    <property type="molecule type" value="Genomic_DNA"/>
</dbReference>
<keyword evidence="1" id="KW-1133">Transmembrane helix</keyword>
<reference evidence="2 3" key="1">
    <citation type="submission" date="2019-07" db="EMBL/GenBank/DDBJ databases">
        <authorList>
            <person name="Kim J."/>
        </authorList>
    </citation>
    <scope>NUCLEOTIDE SEQUENCE [LARGE SCALE GENOMIC DNA]</scope>
    <source>
        <strain evidence="2 3">JC52</strain>
    </source>
</reference>
<feature type="transmembrane region" description="Helical" evidence="1">
    <location>
        <begin position="113"/>
        <end position="132"/>
    </location>
</feature>
<name>A0A559K441_9BACL</name>
<protein>
    <submittedName>
        <fullName evidence="2">DUF3231 family protein</fullName>
    </submittedName>
</protein>
<keyword evidence="3" id="KW-1185">Reference proteome</keyword>
<dbReference type="Proteomes" id="UP000317036">
    <property type="component" value="Unassembled WGS sequence"/>
</dbReference>
<dbReference type="Pfam" id="PF11553">
    <property type="entry name" value="DUF3231"/>
    <property type="match status" value="1"/>
</dbReference>
<keyword evidence="1" id="KW-0812">Transmembrane</keyword>
<dbReference type="InterPro" id="IPR021617">
    <property type="entry name" value="DUF3231"/>
</dbReference>
<sequence length="182" mass="19957">MTNIIETIASYFKPQLDDEPKQPLHVGEVMSLWTFYTALGEAIAFYGVFLNMTTDAKLIDAIISAKDETESAILTLKGFLISEGIPLPDVSSEKPKSDQALVPLGVRFTDKEIANFIAVKTAGYIAFIGMAMSQVVRGDVGVMFLGFMTTVLKYGTTLKSMMIEKGWLTTPPYFTPVGIPKE</sequence>
<evidence type="ECO:0000313" key="3">
    <source>
        <dbReference type="Proteomes" id="UP000317036"/>
    </source>
</evidence>
<organism evidence="2 3">
    <name type="scientific">Paenibacillus cremeus</name>
    <dbReference type="NCBI Taxonomy" id="2163881"/>
    <lineage>
        <taxon>Bacteria</taxon>
        <taxon>Bacillati</taxon>
        <taxon>Bacillota</taxon>
        <taxon>Bacilli</taxon>
        <taxon>Bacillales</taxon>
        <taxon>Paenibacillaceae</taxon>
        <taxon>Paenibacillus</taxon>
    </lineage>
</organism>
<dbReference type="OrthoDB" id="1934429at2"/>
<comment type="caution">
    <text evidence="2">The sequence shown here is derived from an EMBL/GenBank/DDBJ whole genome shotgun (WGS) entry which is preliminary data.</text>
</comment>
<evidence type="ECO:0000256" key="1">
    <source>
        <dbReference type="SAM" id="Phobius"/>
    </source>
</evidence>
<proteinExistence type="predicted"/>
<dbReference type="RefSeq" id="WP_144852841.1">
    <property type="nucleotide sequence ID" value="NZ_VNJI01000046.1"/>
</dbReference>
<gene>
    <name evidence="2" type="ORF">FPZ49_26600</name>
</gene>
<keyword evidence="1" id="KW-0472">Membrane</keyword>